<evidence type="ECO:0000259" key="1">
    <source>
        <dbReference type="Pfam" id="PF10545"/>
    </source>
</evidence>
<dbReference type="EMBL" id="JAPWTJ010000271">
    <property type="protein sequence ID" value="KAJ8980251.1"/>
    <property type="molecule type" value="Genomic_DNA"/>
</dbReference>
<gene>
    <name evidence="2" type="ORF">NQ317_019466</name>
</gene>
<feature type="domain" description="MADF" evidence="1">
    <location>
        <begin position="7"/>
        <end position="47"/>
    </location>
</feature>
<protein>
    <recommendedName>
        <fullName evidence="1">MADF domain-containing protein</fullName>
    </recommendedName>
</protein>
<reference evidence="2" key="1">
    <citation type="journal article" date="2023" name="Insect Mol. Biol.">
        <title>Genome sequencing provides insights into the evolution of gene families encoding plant cell wall-degrading enzymes in longhorned beetles.</title>
        <authorList>
            <person name="Shin N.R."/>
            <person name="Okamura Y."/>
            <person name="Kirsch R."/>
            <person name="Pauchet Y."/>
        </authorList>
    </citation>
    <scope>NUCLEOTIDE SEQUENCE</scope>
    <source>
        <strain evidence="2">MMC_N1</strain>
    </source>
</reference>
<name>A0ABQ9JPW7_9CUCU</name>
<evidence type="ECO:0000313" key="2">
    <source>
        <dbReference type="EMBL" id="KAJ8980251.1"/>
    </source>
</evidence>
<dbReference type="Pfam" id="PF10545">
    <property type="entry name" value="MADF_DNA_bdg"/>
    <property type="match status" value="1"/>
</dbReference>
<accession>A0ABQ9JPW7</accession>
<proteinExistence type="predicted"/>
<sequence length="96" mass="11702">MSFHENLILQVQNYKELYDLSDRYYSNHQRKEEIWREIAEQVGETKRWWLVPHHSRKIYRNRSSAYNRNSGTEIYLGLRASDDKNFAVAFFKDDDL</sequence>
<dbReference type="Proteomes" id="UP001162164">
    <property type="component" value="Unassembled WGS sequence"/>
</dbReference>
<organism evidence="2 3">
    <name type="scientific">Molorchus minor</name>
    <dbReference type="NCBI Taxonomy" id="1323400"/>
    <lineage>
        <taxon>Eukaryota</taxon>
        <taxon>Metazoa</taxon>
        <taxon>Ecdysozoa</taxon>
        <taxon>Arthropoda</taxon>
        <taxon>Hexapoda</taxon>
        <taxon>Insecta</taxon>
        <taxon>Pterygota</taxon>
        <taxon>Neoptera</taxon>
        <taxon>Endopterygota</taxon>
        <taxon>Coleoptera</taxon>
        <taxon>Polyphaga</taxon>
        <taxon>Cucujiformia</taxon>
        <taxon>Chrysomeloidea</taxon>
        <taxon>Cerambycidae</taxon>
        <taxon>Lamiinae</taxon>
        <taxon>Monochamini</taxon>
        <taxon>Molorchus</taxon>
    </lineage>
</organism>
<keyword evidence="3" id="KW-1185">Reference proteome</keyword>
<comment type="caution">
    <text evidence="2">The sequence shown here is derived from an EMBL/GenBank/DDBJ whole genome shotgun (WGS) entry which is preliminary data.</text>
</comment>
<evidence type="ECO:0000313" key="3">
    <source>
        <dbReference type="Proteomes" id="UP001162164"/>
    </source>
</evidence>
<dbReference type="InterPro" id="IPR006578">
    <property type="entry name" value="MADF-dom"/>
</dbReference>